<dbReference type="InterPro" id="IPR004331">
    <property type="entry name" value="SPX_dom"/>
</dbReference>
<feature type="domain" description="SPX" evidence="1">
    <location>
        <begin position="1"/>
        <end position="191"/>
    </location>
</feature>
<dbReference type="GO" id="GO:0006817">
    <property type="term" value="P:phosphate ion transport"/>
    <property type="evidence" value="ECO:0007669"/>
    <property type="project" value="TreeGrafter"/>
</dbReference>
<accession>A0A8T0LBM6</accession>
<dbReference type="PANTHER" id="PTHR10783:SF4">
    <property type="entry name" value="PHOSPHATE TRANSPORTER PHO1 HOMOLOG 3"/>
    <property type="match status" value="1"/>
</dbReference>
<protein>
    <submittedName>
        <fullName evidence="2">Phosphate transporter PHO1-like protein</fullName>
    </submittedName>
</protein>
<gene>
    <name evidence="2" type="ORF">HKW66_Vig0002140</name>
</gene>
<dbReference type="Pfam" id="PF03105">
    <property type="entry name" value="SPX"/>
    <property type="match status" value="1"/>
</dbReference>
<dbReference type="EMBL" id="JABFOF010000001">
    <property type="protein sequence ID" value="KAG2409549.1"/>
    <property type="molecule type" value="Genomic_DNA"/>
</dbReference>
<organism evidence="2 3">
    <name type="scientific">Phaseolus angularis</name>
    <name type="common">Azuki bean</name>
    <name type="synonym">Vigna angularis</name>
    <dbReference type="NCBI Taxonomy" id="3914"/>
    <lineage>
        <taxon>Eukaryota</taxon>
        <taxon>Viridiplantae</taxon>
        <taxon>Streptophyta</taxon>
        <taxon>Embryophyta</taxon>
        <taxon>Tracheophyta</taxon>
        <taxon>Spermatophyta</taxon>
        <taxon>Magnoliopsida</taxon>
        <taxon>eudicotyledons</taxon>
        <taxon>Gunneridae</taxon>
        <taxon>Pentapetalae</taxon>
        <taxon>rosids</taxon>
        <taxon>fabids</taxon>
        <taxon>Fabales</taxon>
        <taxon>Fabaceae</taxon>
        <taxon>Papilionoideae</taxon>
        <taxon>50 kb inversion clade</taxon>
        <taxon>NPAAA clade</taxon>
        <taxon>indigoferoid/millettioid clade</taxon>
        <taxon>Phaseoleae</taxon>
        <taxon>Vigna</taxon>
    </lineage>
</organism>
<dbReference type="GO" id="GO:0016036">
    <property type="term" value="P:cellular response to phosphate starvation"/>
    <property type="evidence" value="ECO:0007669"/>
    <property type="project" value="TreeGrafter"/>
</dbReference>
<dbReference type="GO" id="GO:0005886">
    <property type="term" value="C:plasma membrane"/>
    <property type="evidence" value="ECO:0007669"/>
    <property type="project" value="TreeGrafter"/>
</dbReference>
<dbReference type="AlphaFoldDB" id="A0A8T0LBM6"/>
<comment type="caution">
    <text evidence="2">The sequence shown here is derived from an EMBL/GenBank/DDBJ whole genome shotgun (WGS) entry which is preliminary data.</text>
</comment>
<name>A0A8T0LBM6_PHAAN</name>
<dbReference type="PANTHER" id="PTHR10783">
    <property type="entry name" value="XENOTROPIC AND POLYTROPIC RETROVIRUS RECEPTOR 1-RELATED"/>
    <property type="match status" value="1"/>
</dbReference>
<sequence length="305" mass="35432">MNPVYTSSHNIIIVYSIPMFKLNGRKVLSLCVESFSGAWTGRISTVIEDIKEEGSSHDGHLEKFDNDDKGRVIETTNKKVEVQNKKKNIRPIKPIKPASVEILNRVQLNNTYETPRSTIRGIIKYPGQAELNFTKENLSKVEEALRRAFIEFYNKLRLLKNYTFLNVLAFSKIMKKYDKITSRGAAKAYMKMVDSSCLGSSDEFTRLMERVENVFIKHFSNSNRNKGMRILRPKPKRERHRITFSMGKPVLDVCWCVCVCYIAMHKKNLEFLCVNVYFSLTLYIHKLHQIYITHIHGLEQSSHDM</sequence>
<dbReference type="PROSITE" id="PS51382">
    <property type="entry name" value="SPX"/>
    <property type="match status" value="1"/>
</dbReference>
<evidence type="ECO:0000313" key="2">
    <source>
        <dbReference type="EMBL" id="KAG2409549.1"/>
    </source>
</evidence>
<proteinExistence type="predicted"/>
<dbReference type="GO" id="GO:0000822">
    <property type="term" value="F:inositol hexakisphosphate binding"/>
    <property type="evidence" value="ECO:0007669"/>
    <property type="project" value="TreeGrafter"/>
</dbReference>
<dbReference type="GO" id="GO:0005802">
    <property type="term" value="C:trans-Golgi network"/>
    <property type="evidence" value="ECO:0007669"/>
    <property type="project" value="TreeGrafter"/>
</dbReference>
<dbReference type="Proteomes" id="UP000743370">
    <property type="component" value="Unassembled WGS sequence"/>
</dbReference>
<evidence type="ECO:0000313" key="3">
    <source>
        <dbReference type="Proteomes" id="UP000743370"/>
    </source>
</evidence>
<evidence type="ECO:0000259" key="1">
    <source>
        <dbReference type="PROSITE" id="PS51382"/>
    </source>
</evidence>
<reference evidence="2 3" key="1">
    <citation type="submission" date="2020-05" db="EMBL/GenBank/DDBJ databases">
        <title>Vigna angularis (adzuki bean) Var. LongXiaoDou No. 4 denovo assembly.</title>
        <authorList>
            <person name="Xiang H."/>
        </authorList>
    </citation>
    <scope>NUCLEOTIDE SEQUENCE [LARGE SCALE GENOMIC DNA]</scope>
    <source>
        <tissue evidence="2">Leaf</tissue>
    </source>
</reference>